<comment type="caution">
    <text evidence="2">The sequence shown here is derived from an EMBL/GenBank/DDBJ whole genome shotgun (WGS) entry which is preliminary data.</text>
</comment>
<dbReference type="Proteomes" id="UP000238823">
    <property type="component" value="Unassembled WGS sequence"/>
</dbReference>
<organism evidence="2 3">
    <name type="scientific">Enhygromyxa salina</name>
    <dbReference type="NCBI Taxonomy" id="215803"/>
    <lineage>
        <taxon>Bacteria</taxon>
        <taxon>Pseudomonadati</taxon>
        <taxon>Myxococcota</taxon>
        <taxon>Polyangia</taxon>
        <taxon>Nannocystales</taxon>
        <taxon>Nannocystaceae</taxon>
        <taxon>Enhygromyxa</taxon>
    </lineage>
</organism>
<dbReference type="PANTHER" id="PTHR43283">
    <property type="entry name" value="BETA-LACTAMASE-RELATED"/>
    <property type="match status" value="1"/>
</dbReference>
<reference evidence="2 3" key="1">
    <citation type="submission" date="2018-03" db="EMBL/GenBank/DDBJ databases">
        <title>Draft Genome Sequences of the Obligatory Marine Myxobacteria Enhygromyxa salina SWB007.</title>
        <authorList>
            <person name="Poehlein A."/>
            <person name="Moghaddam J.A."/>
            <person name="Harms H."/>
            <person name="Alanjari M."/>
            <person name="Koenig G.M."/>
            <person name="Daniel R."/>
            <person name="Schaeberle T.F."/>
        </authorList>
    </citation>
    <scope>NUCLEOTIDE SEQUENCE [LARGE SCALE GENOMIC DNA]</scope>
    <source>
        <strain evidence="2 3">SWB007</strain>
    </source>
</reference>
<name>A0A2S9YH72_9BACT</name>
<proteinExistence type="predicted"/>
<dbReference type="Gene3D" id="3.40.710.10">
    <property type="entry name" value="DD-peptidase/beta-lactamase superfamily"/>
    <property type="match status" value="1"/>
</dbReference>
<evidence type="ECO:0000259" key="1">
    <source>
        <dbReference type="Pfam" id="PF00144"/>
    </source>
</evidence>
<dbReference type="EMBL" id="PVNL01000103">
    <property type="protein sequence ID" value="PRQ04458.1"/>
    <property type="molecule type" value="Genomic_DNA"/>
</dbReference>
<sequence length="416" mass="45509">MAASYEQLDRPATSAYFERVTVRARLMLTVCVATAACTHTTVVPPAELRADALATVGEGRGESPGLVVATVRMSDPDAAKIEVEAGGYAALADHRPTDVDTAFLWFSITKLFTATAIMQLHERGQLDIDAPVKDLLGDEFVLDEPRRRPITARDLLSHSSGLGSPSVWAAAAPEGQERRTVKVQLAGLLERHGPRLRYRPGTNQRYSNLGYMVLGRMIEVADGRDYETYVSEEILDVLGMDHSGFRWAPLLGNAAIGHGRKGGFWTTVAKSVANPEVFGPSLPNWITTVYFEVEGSPYGGLIGTAGDLAKFLGAHLHYGAWEGHRILTAASVQAMQTPQLDQNGRPLDYALGWHTQVIEGQRYFNHMGKGGGYRPEVRIWPSHHYGVVILTNRTRYDPRPLSQCVPPAPDPSRSAE</sequence>
<dbReference type="Pfam" id="PF00144">
    <property type="entry name" value="Beta-lactamase"/>
    <property type="match status" value="1"/>
</dbReference>
<dbReference type="SUPFAM" id="SSF56601">
    <property type="entry name" value="beta-lactamase/transpeptidase-like"/>
    <property type="match status" value="1"/>
</dbReference>
<dbReference type="PANTHER" id="PTHR43283:SF18">
    <property type="match status" value="1"/>
</dbReference>
<gene>
    <name evidence="2" type="primary">pbpE_1</name>
    <name evidence="2" type="ORF">ENSA7_51200</name>
</gene>
<dbReference type="InterPro" id="IPR012338">
    <property type="entry name" value="Beta-lactam/transpept-like"/>
</dbReference>
<evidence type="ECO:0000313" key="2">
    <source>
        <dbReference type="EMBL" id="PRQ04458.1"/>
    </source>
</evidence>
<protein>
    <submittedName>
        <fullName evidence="2">Penicillin-binding protein 4</fullName>
    </submittedName>
</protein>
<dbReference type="AlphaFoldDB" id="A0A2S9YH72"/>
<evidence type="ECO:0000313" key="3">
    <source>
        <dbReference type="Proteomes" id="UP000238823"/>
    </source>
</evidence>
<feature type="domain" description="Beta-lactamase-related" evidence="1">
    <location>
        <begin position="80"/>
        <end position="396"/>
    </location>
</feature>
<accession>A0A2S9YH72</accession>
<dbReference type="InterPro" id="IPR001466">
    <property type="entry name" value="Beta-lactam-related"/>
</dbReference>
<dbReference type="InterPro" id="IPR050789">
    <property type="entry name" value="Diverse_Enzym_Activities"/>
</dbReference>